<dbReference type="GO" id="GO:0006298">
    <property type="term" value="P:mismatch repair"/>
    <property type="evidence" value="ECO:0007669"/>
    <property type="project" value="TreeGrafter"/>
</dbReference>
<name>A0A060BK67_9CAUD</name>
<evidence type="ECO:0000313" key="4">
    <source>
        <dbReference type="EMBL" id="AIA83146.1"/>
    </source>
</evidence>
<dbReference type="GeneID" id="26673052"/>
<dbReference type="Gene3D" id="3.40.50.150">
    <property type="entry name" value="Vaccinia Virus protein VP39"/>
    <property type="match status" value="2"/>
</dbReference>
<dbReference type="PANTHER" id="PTHR30481">
    <property type="entry name" value="DNA ADENINE METHYLASE"/>
    <property type="match status" value="1"/>
</dbReference>
<evidence type="ECO:0000256" key="3">
    <source>
        <dbReference type="ARBA" id="ARBA00022691"/>
    </source>
</evidence>
<keyword evidence="5" id="KW-1185">Reference proteome</keyword>
<keyword evidence="2 4" id="KW-0808">Transferase</keyword>
<dbReference type="GO" id="GO:0009307">
    <property type="term" value="P:DNA restriction-modification system"/>
    <property type="evidence" value="ECO:0007669"/>
    <property type="project" value="InterPro"/>
</dbReference>
<dbReference type="RefSeq" id="YP_009042162.1">
    <property type="nucleotide sequence ID" value="NC_024329.1"/>
</dbReference>
<evidence type="ECO:0000313" key="5">
    <source>
        <dbReference type="Proteomes" id="UP000204596"/>
    </source>
</evidence>
<keyword evidence="1 4" id="KW-0489">Methyltransferase</keyword>
<evidence type="ECO:0000256" key="2">
    <source>
        <dbReference type="ARBA" id="ARBA00022679"/>
    </source>
</evidence>
<dbReference type="Proteomes" id="UP000204596">
    <property type="component" value="Segment"/>
</dbReference>
<dbReference type="SUPFAM" id="SSF53335">
    <property type="entry name" value="S-adenosyl-L-methionine-dependent methyltransferases"/>
    <property type="match status" value="1"/>
</dbReference>
<accession>A0A060BK67</accession>
<protein>
    <submittedName>
        <fullName evidence="4">N6 adenine-specific DNA methyltransferase, N12 class</fullName>
    </submittedName>
</protein>
<dbReference type="GO" id="GO:0043565">
    <property type="term" value="F:sequence-specific DNA binding"/>
    <property type="evidence" value="ECO:0007669"/>
    <property type="project" value="TreeGrafter"/>
</dbReference>
<dbReference type="InterPro" id="IPR029063">
    <property type="entry name" value="SAM-dependent_MTases_sf"/>
</dbReference>
<dbReference type="GO" id="GO:0009007">
    <property type="term" value="F:site-specific DNA-methyltransferase (adenine-specific) activity"/>
    <property type="evidence" value="ECO:0007669"/>
    <property type="project" value="UniProtKB-EC"/>
</dbReference>
<dbReference type="GO" id="GO:0032259">
    <property type="term" value="P:methylation"/>
    <property type="evidence" value="ECO:0007669"/>
    <property type="project" value="UniProtKB-KW"/>
</dbReference>
<dbReference type="KEGG" id="vg:26673052"/>
<keyword evidence="3" id="KW-0949">S-adenosyl-L-methionine</keyword>
<evidence type="ECO:0000256" key="1">
    <source>
        <dbReference type="ARBA" id="ARBA00022603"/>
    </source>
</evidence>
<dbReference type="Pfam" id="PF02086">
    <property type="entry name" value="MethyltransfD12"/>
    <property type="match status" value="1"/>
</dbReference>
<reference evidence="4 5" key="1">
    <citation type="submission" date="2014-01" db="EMBL/GenBank/DDBJ databases">
        <title>Sulfur oxidation genes in diverse deep-sea viruses.</title>
        <authorList>
            <person name="Anantharaman K."/>
            <person name="Duhaime M.B."/>
            <person name="Breier J.A."/>
            <person name="Toner B.M."/>
            <person name="Dick G.J."/>
        </authorList>
    </citation>
    <scope>NUCLEOTIDE SEQUENCE [LARGE SCALE GENOMIC DNA]</scope>
    <source>
        <strain evidence="4 5">Abe</strain>
    </source>
</reference>
<organism evidence="4 5">
    <name type="scientific">Podophage Lau218</name>
    <dbReference type="NCBI Taxonomy" id="2784187"/>
    <lineage>
        <taxon>Viruses</taxon>
        <taxon>Duplodnaviria</taxon>
        <taxon>Heunggongvirae</taxon>
        <taxon>Uroviricota</taxon>
        <taxon>Caudoviricetes</taxon>
        <taxon>Autographivirales</taxon>
        <taxon>Lauvirus</taxon>
        <taxon>Lauvirus lau218</taxon>
    </lineage>
</organism>
<proteinExistence type="predicted"/>
<dbReference type="EMBL" id="KJ183191">
    <property type="protein sequence ID" value="AIA83146.1"/>
    <property type="molecule type" value="Genomic_DNA"/>
</dbReference>
<sequence length="316" mass="36673">MIKTQKLGIPYMGSKRNLAHKIVDKIIEDNPDAEYFYDLFGGGGAVALEALSRDQFKGVYYNEFNTGITKLMEDIRDNGISDYYYNWVSREEFFKNLGQPTVLGGLMVAMWSFGNDGKSYLYGKKVEGIKHIAHKIVVDKDLEAIDEFNTYYNGLSLDFDKDIDADTINERRLNFGRYVRCNKLNKIQQLEHLTRLNKLKQLDRIQHLGRLNSLKKLNGIQGLNISNLSYDEIPIKTPIDKTVIYLDPPYEGTQKYQNAIDFNKLKDWIVNNKYKCYKSEYSCDYMTEVMSMEHRSKLCATANNKVSEKLYTNKEK</sequence>
<dbReference type="InterPro" id="IPR012327">
    <property type="entry name" value="MeTrfase_D12"/>
</dbReference>
<dbReference type="GO" id="GO:1904047">
    <property type="term" value="F:S-adenosyl-L-methionine binding"/>
    <property type="evidence" value="ECO:0007669"/>
    <property type="project" value="TreeGrafter"/>
</dbReference>